<dbReference type="InterPro" id="IPR000983">
    <property type="entry name" value="Bac_GSPG_pilin"/>
</dbReference>
<evidence type="ECO:0000256" key="2">
    <source>
        <dbReference type="SAM" id="MobiDB-lite"/>
    </source>
</evidence>
<keyword evidence="5" id="KW-1185">Reference proteome</keyword>
<dbReference type="KEGG" id="ome:OLMES_0827"/>
<evidence type="ECO:0000313" key="4">
    <source>
        <dbReference type="EMBL" id="ARU54919.1"/>
    </source>
</evidence>
<keyword evidence="3" id="KW-1133">Transmembrane helix</keyword>
<dbReference type="PANTHER" id="PTHR30093:SF47">
    <property type="entry name" value="TYPE IV PILUS NON-CORE MINOR PILIN PILE"/>
    <property type="match status" value="1"/>
</dbReference>
<gene>
    <name evidence="4" type="ORF">OLMES_0827</name>
</gene>
<dbReference type="Gene3D" id="3.30.700.10">
    <property type="entry name" value="Glycoprotein, Type 4 Pilin"/>
    <property type="match status" value="1"/>
</dbReference>
<keyword evidence="1" id="KW-0488">Methylation</keyword>
<dbReference type="NCBIfam" id="TIGR02532">
    <property type="entry name" value="IV_pilin_GFxxxE"/>
    <property type="match status" value="1"/>
</dbReference>
<dbReference type="PRINTS" id="PR00813">
    <property type="entry name" value="BCTERIALGSPG"/>
</dbReference>
<organism evidence="4 5">
    <name type="scientific">Oleiphilus messinensis</name>
    <dbReference type="NCBI Taxonomy" id="141451"/>
    <lineage>
        <taxon>Bacteria</taxon>
        <taxon>Pseudomonadati</taxon>
        <taxon>Pseudomonadota</taxon>
        <taxon>Gammaproteobacteria</taxon>
        <taxon>Oceanospirillales</taxon>
        <taxon>Oleiphilaceae</taxon>
        <taxon>Oleiphilus</taxon>
    </lineage>
</organism>
<accession>A0A1Y0I3Y7</accession>
<keyword evidence="3" id="KW-0812">Transmembrane</keyword>
<dbReference type="InterPro" id="IPR045584">
    <property type="entry name" value="Pilin-like"/>
</dbReference>
<dbReference type="RefSeq" id="WP_087460079.1">
    <property type="nucleotide sequence ID" value="NZ_CP021425.1"/>
</dbReference>
<dbReference type="Proteomes" id="UP000196027">
    <property type="component" value="Chromosome"/>
</dbReference>
<dbReference type="Pfam" id="PF16732">
    <property type="entry name" value="ComP_DUS"/>
    <property type="match status" value="1"/>
</dbReference>
<feature type="region of interest" description="Disordered" evidence="2">
    <location>
        <begin position="124"/>
        <end position="143"/>
    </location>
</feature>
<dbReference type="EMBL" id="CP021425">
    <property type="protein sequence ID" value="ARU54919.1"/>
    <property type="molecule type" value="Genomic_DNA"/>
</dbReference>
<sequence>MHKNFGFTLIELLVALAIVGILAAVAYPSYQSHVTKTRRHDAMGTAMAIATAMERYKARNNFSYANAQLSSTTTGPNVVYTDKSPVSGSNVYYEFSLAPSTLAYTITATPKGAQASNGEFTYSSNGTKVWANNPDGTNEWDDK</sequence>
<proteinExistence type="predicted"/>
<dbReference type="InterPro" id="IPR031982">
    <property type="entry name" value="PilE-like"/>
</dbReference>
<dbReference type="Pfam" id="PF07963">
    <property type="entry name" value="N_methyl"/>
    <property type="match status" value="1"/>
</dbReference>
<dbReference type="OrthoDB" id="5296638at2"/>
<dbReference type="InterPro" id="IPR012902">
    <property type="entry name" value="N_methyl_site"/>
</dbReference>
<dbReference type="GO" id="GO:0015628">
    <property type="term" value="P:protein secretion by the type II secretion system"/>
    <property type="evidence" value="ECO:0007669"/>
    <property type="project" value="InterPro"/>
</dbReference>
<evidence type="ECO:0000313" key="5">
    <source>
        <dbReference type="Proteomes" id="UP000196027"/>
    </source>
</evidence>
<evidence type="ECO:0000256" key="3">
    <source>
        <dbReference type="SAM" id="Phobius"/>
    </source>
</evidence>
<keyword evidence="3" id="KW-0472">Membrane</keyword>
<dbReference type="GO" id="GO:0043683">
    <property type="term" value="P:type IV pilus assembly"/>
    <property type="evidence" value="ECO:0007669"/>
    <property type="project" value="InterPro"/>
</dbReference>
<protein>
    <submittedName>
        <fullName evidence="4">General secretion pathway protein H</fullName>
    </submittedName>
</protein>
<dbReference type="PANTHER" id="PTHR30093">
    <property type="entry name" value="GENERAL SECRETION PATHWAY PROTEIN G"/>
    <property type="match status" value="1"/>
</dbReference>
<reference evidence="4 5" key="1">
    <citation type="submission" date="2017-05" db="EMBL/GenBank/DDBJ databases">
        <title>Genomic insights into alkan degradation activity of Oleiphilus messinensis.</title>
        <authorList>
            <person name="Kozyavkin S.A."/>
            <person name="Slesarev A.I."/>
            <person name="Golyshin P.N."/>
            <person name="Korzhenkov A."/>
            <person name="Golyshina O.N."/>
            <person name="Toshchakov S.V."/>
        </authorList>
    </citation>
    <scope>NUCLEOTIDE SEQUENCE [LARGE SCALE GENOMIC DNA]</scope>
    <source>
        <strain evidence="4 5">ME102</strain>
    </source>
</reference>
<dbReference type="SUPFAM" id="SSF54523">
    <property type="entry name" value="Pili subunits"/>
    <property type="match status" value="1"/>
</dbReference>
<dbReference type="GO" id="GO:0015627">
    <property type="term" value="C:type II protein secretion system complex"/>
    <property type="evidence" value="ECO:0007669"/>
    <property type="project" value="InterPro"/>
</dbReference>
<name>A0A1Y0I3Y7_9GAMM</name>
<feature type="transmembrane region" description="Helical" evidence="3">
    <location>
        <begin position="6"/>
        <end position="30"/>
    </location>
</feature>
<dbReference type="AlphaFoldDB" id="A0A1Y0I3Y7"/>
<evidence type="ECO:0000256" key="1">
    <source>
        <dbReference type="ARBA" id="ARBA00022481"/>
    </source>
</evidence>